<reference evidence="1" key="1">
    <citation type="submission" date="2021-06" db="EMBL/GenBank/DDBJ databases">
        <authorList>
            <person name="Hodson N. C."/>
            <person name="Mongue J. A."/>
            <person name="Jaron S. K."/>
        </authorList>
    </citation>
    <scope>NUCLEOTIDE SEQUENCE</scope>
</reference>
<evidence type="ECO:0000313" key="2">
    <source>
        <dbReference type="Proteomes" id="UP000708208"/>
    </source>
</evidence>
<dbReference type="Proteomes" id="UP000708208">
    <property type="component" value="Unassembled WGS sequence"/>
</dbReference>
<dbReference type="AlphaFoldDB" id="A0A8J2KFK6"/>
<organism evidence="1 2">
    <name type="scientific">Allacma fusca</name>
    <dbReference type="NCBI Taxonomy" id="39272"/>
    <lineage>
        <taxon>Eukaryota</taxon>
        <taxon>Metazoa</taxon>
        <taxon>Ecdysozoa</taxon>
        <taxon>Arthropoda</taxon>
        <taxon>Hexapoda</taxon>
        <taxon>Collembola</taxon>
        <taxon>Symphypleona</taxon>
        <taxon>Sminthuridae</taxon>
        <taxon>Allacma</taxon>
    </lineage>
</organism>
<sequence length="82" mass="9448">MACREKLLLDDNPVMLAGMYVDPMFCSTTSGHQIKIARDTVLNVADRLESLQQQEREEIRSSSGIQSEIEDNNELDFFRRLK</sequence>
<comment type="caution">
    <text evidence="1">The sequence shown here is derived from an EMBL/GenBank/DDBJ whole genome shotgun (WGS) entry which is preliminary data.</text>
</comment>
<name>A0A8J2KFK6_9HEXA</name>
<gene>
    <name evidence="1" type="ORF">AFUS01_LOCUS24441</name>
</gene>
<evidence type="ECO:0000313" key="1">
    <source>
        <dbReference type="EMBL" id="CAG7785840.1"/>
    </source>
</evidence>
<protein>
    <submittedName>
        <fullName evidence="1">Uncharacterized protein</fullName>
    </submittedName>
</protein>
<proteinExistence type="predicted"/>
<keyword evidence="2" id="KW-1185">Reference proteome</keyword>
<dbReference type="EMBL" id="CAJVCH010305119">
    <property type="protein sequence ID" value="CAG7785840.1"/>
    <property type="molecule type" value="Genomic_DNA"/>
</dbReference>
<accession>A0A8J2KFK6</accession>